<evidence type="ECO:0000256" key="2">
    <source>
        <dbReference type="ARBA" id="ARBA00023295"/>
    </source>
</evidence>
<evidence type="ECO:0000313" key="4">
    <source>
        <dbReference type="EMBL" id="MST65434.1"/>
    </source>
</evidence>
<dbReference type="CDD" id="cd11353">
    <property type="entry name" value="AmyAc_euk_bac_CMD_like"/>
    <property type="match status" value="1"/>
</dbReference>
<evidence type="ECO:0000256" key="1">
    <source>
        <dbReference type="ARBA" id="ARBA00022801"/>
    </source>
</evidence>
<feature type="domain" description="Glycosyl hydrolase family 13 catalytic" evidence="3">
    <location>
        <begin position="7"/>
        <end position="357"/>
    </location>
</feature>
<dbReference type="SUPFAM" id="SSF51011">
    <property type="entry name" value="Glycosyl hydrolase domain"/>
    <property type="match status" value="1"/>
</dbReference>
<keyword evidence="5" id="KW-1185">Reference proteome</keyword>
<dbReference type="InterPro" id="IPR017853">
    <property type="entry name" value="GH"/>
</dbReference>
<dbReference type="AlphaFoldDB" id="A0A7X2P133"/>
<dbReference type="PANTHER" id="PTHR10357">
    <property type="entry name" value="ALPHA-AMYLASE FAMILY MEMBER"/>
    <property type="match status" value="1"/>
</dbReference>
<dbReference type="GO" id="GO:0016798">
    <property type="term" value="F:hydrolase activity, acting on glycosyl bonds"/>
    <property type="evidence" value="ECO:0007669"/>
    <property type="project" value="UniProtKB-KW"/>
</dbReference>
<dbReference type="EMBL" id="VUMS01000002">
    <property type="protein sequence ID" value="MST65434.1"/>
    <property type="molecule type" value="Genomic_DNA"/>
</dbReference>
<dbReference type="RefSeq" id="WP_154431257.1">
    <property type="nucleotide sequence ID" value="NZ_JBQHQP010000002.1"/>
</dbReference>
<organism evidence="4 5">
    <name type="scientific">Oliverpabstia intestinalis</name>
    <dbReference type="NCBI Taxonomy" id="2606633"/>
    <lineage>
        <taxon>Bacteria</taxon>
        <taxon>Bacillati</taxon>
        <taxon>Bacillota</taxon>
        <taxon>Clostridia</taxon>
        <taxon>Lachnospirales</taxon>
        <taxon>Lachnospiraceae</taxon>
        <taxon>Oliverpabstia</taxon>
    </lineage>
</organism>
<dbReference type="GO" id="GO:0005975">
    <property type="term" value="P:carbohydrate metabolic process"/>
    <property type="evidence" value="ECO:0007669"/>
    <property type="project" value="InterPro"/>
</dbReference>
<keyword evidence="1" id="KW-0378">Hydrolase</keyword>
<accession>A0A7X2P133</accession>
<protein>
    <submittedName>
        <fullName evidence="4">Alpha-amylase</fullName>
    </submittedName>
</protein>
<dbReference type="SMART" id="SM00642">
    <property type="entry name" value="Aamy"/>
    <property type="match status" value="1"/>
</dbReference>
<dbReference type="PANTHER" id="PTHR10357:SF210">
    <property type="entry name" value="MALTODEXTRIN GLUCOSIDASE"/>
    <property type="match status" value="1"/>
</dbReference>
<keyword evidence="2" id="KW-0326">Glycosidase</keyword>
<dbReference type="Pfam" id="PF00128">
    <property type="entry name" value="Alpha-amylase"/>
    <property type="match status" value="1"/>
</dbReference>
<proteinExistence type="predicted"/>
<evidence type="ECO:0000259" key="3">
    <source>
        <dbReference type="SMART" id="SM00642"/>
    </source>
</evidence>
<dbReference type="InterPro" id="IPR045857">
    <property type="entry name" value="O16G_dom_2"/>
</dbReference>
<reference evidence="4 5" key="1">
    <citation type="submission" date="2019-08" db="EMBL/GenBank/DDBJ databases">
        <title>In-depth cultivation of the pig gut microbiome towards novel bacterial diversity and tailored functional studies.</title>
        <authorList>
            <person name="Wylensek D."/>
            <person name="Hitch T.C.A."/>
            <person name="Clavel T."/>
        </authorList>
    </citation>
    <scope>NUCLEOTIDE SEQUENCE [LARGE SCALE GENOMIC DNA]</scope>
    <source>
        <strain evidence="4 5">BSM-380-WT-5A</strain>
    </source>
</reference>
<dbReference type="Gene3D" id="3.90.400.10">
    <property type="entry name" value="Oligo-1,6-glucosidase, Domain 2"/>
    <property type="match status" value="1"/>
</dbReference>
<name>A0A7X2P133_9FIRM</name>
<dbReference type="SUPFAM" id="SSF51445">
    <property type="entry name" value="(Trans)glycosidases"/>
    <property type="match status" value="1"/>
</dbReference>
<evidence type="ECO:0000313" key="5">
    <source>
        <dbReference type="Proteomes" id="UP000440513"/>
    </source>
</evidence>
<gene>
    <name evidence="4" type="ORF">FYJ57_01485</name>
</gene>
<dbReference type="Gene3D" id="3.20.20.80">
    <property type="entry name" value="Glycosidases"/>
    <property type="match status" value="1"/>
</dbReference>
<dbReference type="Gene3D" id="2.60.40.1180">
    <property type="entry name" value="Golgi alpha-mannosidase II"/>
    <property type="match status" value="1"/>
</dbReference>
<dbReference type="InterPro" id="IPR006047">
    <property type="entry name" value="GH13_cat_dom"/>
</dbReference>
<sequence>MSWYNEAIFYHIYPLGLTGAPAQNDYGAPAHRLNTLLPWIDHIQKIGCTALYIGPLFESVGHGYETTDYKKLDSRLGTNEDLTNFVAACHKKGIRVIFDGVFNHTGRDFFAFKDIQEHREHSRYVNWYCNVNFCGNTEYNDGFSYENWGGYNLLVKLNQRNPEVQNYICDVIRFWVSEFDIDGIRLDAADVLDFDFMHALRRTADEVKEDFWLMGEVIHGDYSRWVNGDTLHSVTNYALHKALYSGHNDHNYFEIAHTVKYLQNMGDLDLYNFVDNHDVERIYTKLSNKAHFAPIHILLYTLPGIPSIYYGSEFGIEGKKEKFSDVSLRPALDLENYKNAVTENPCTALIAALGKIRQGTPALSYGKYYELMLTNRQYAFARDLDNVRVIVTVNNDDNATDMNLPAGNTAIYIGALSGNRAEVQGGRIHVTIPANSGDIWIPEEQLKNETPVPVAIMKKVKPVTVKEQKTSENETIVFEEKTEHATALKTDWSKTPDEMTVSELQAAILEKMAGNGPVTDQMKKTVADNIWHDSLVNWLKSFH</sequence>
<dbReference type="InterPro" id="IPR013780">
    <property type="entry name" value="Glyco_hydro_b"/>
</dbReference>
<dbReference type="Proteomes" id="UP000440513">
    <property type="component" value="Unassembled WGS sequence"/>
</dbReference>
<comment type="caution">
    <text evidence="4">The sequence shown here is derived from an EMBL/GenBank/DDBJ whole genome shotgun (WGS) entry which is preliminary data.</text>
</comment>